<evidence type="ECO:0000313" key="1">
    <source>
        <dbReference type="EMBL" id="QPH97467.1"/>
    </source>
</evidence>
<dbReference type="RefSeq" id="WP_107847774.1">
    <property type="nucleotide sequence ID" value="NZ_CABPUC010000030.1"/>
</dbReference>
<protein>
    <submittedName>
        <fullName evidence="1">Uncharacterized protein</fullName>
    </submittedName>
</protein>
<name>A0A7S9RTK6_9BACT</name>
<dbReference type="AlphaFoldDB" id="A0A7S9RTK6"/>
<dbReference type="Proteomes" id="UP000594571">
    <property type="component" value="Chromosome"/>
</dbReference>
<gene>
    <name evidence="1" type="ORF">CVS89_04145</name>
</gene>
<organism evidence="1 2">
    <name type="scientific">Campylobacter concisus</name>
    <dbReference type="NCBI Taxonomy" id="199"/>
    <lineage>
        <taxon>Bacteria</taxon>
        <taxon>Pseudomonadati</taxon>
        <taxon>Campylobacterota</taxon>
        <taxon>Epsilonproteobacteria</taxon>
        <taxon>Campylobacterales</taxon>
        <taxon>Campylobacteraceae</taxon>
        <taxon>Campylobacter</taxon>
    </lineage>
</organism>
<dbReference type="EMBL" id="CP049263">
    <property type="protein sequence ID" value="QPH97467.1"/>
    <property type="molecule type" value="Genomic_DNA"/>
</dbReference>
<reference evidence="1 2" key="2">
    <citation type="journal article" date="2020" name="Microb. Genom.">
        <title>Analysis of complete Campylobacter concisus genomes identifies genomospecies features, secretion systems and novel plasmids and their association with severe ulcerative colitis.</title>
        <authorList>
            <person name="Liu F."/>
            <person name="Chen S."/>
            <person name="Luu L.D.W."/>
            <person name="Lee S.A."/>
            <person name="Tay A.C.Y."/>
            <person name="Wu R."/>
            <person name="Riordan S.M."/>
            <person name="Lan R."/>
            <person name="Liu L."/>
            <person name="Zhang L."/>
        </authorList>
    </citation>
    <scope>NUCLEOTIDE SEQUENCE [LARGE SCALE GENOMIC DNA]</scope>
    <source>
        <strain evidence="1 2">H16O-S1</strain>
    </source>
</reference>
<evidence type="ECO:0000313" key="2">
    <source>
        <dbReference type="Proteomes" id="UP000594571"/>
    </source>
</evidence>
<proteinExistence type="predicted"/>
<reference evidence="1 2" key="1">
    <citation type="journal article" date="2018" name="Emerg. Microbes Infect.">
        <title>Genomic analysis of oral Campylobacter concisus strains identified a potential bacterial molecular marker associated with active Crohn's disease.</title>
        <authorList>
            <person name="Liu F."/>
            <person name="Ma R."/>
            <person name="Tay C.Y.A."/>
            <person name="Octavia S."/>
            <person name="Lan R."/>
            <person name="Chung H.K.L."/>
            <person name="Riordan S.M."/>
            <person name="Grimm M.C."/>
            <person name="Leong R.W."/>
            <person name="Tanaka M.M."/>
            <person name="Connor S."/>
            <person name="Zhang L."/>
        </authorList>
    </citation>
    <scope>NUCLEOTIDE SEQUENCE [LARGE SCALE GENOMIC DNA]</scope>
    <source>
        <strain evidence="1 2">H16O-S1</strain>
    </source>
</reference>
<sequence>MLSRELIEKNVNIVLQMPSLFDKVEQCLTTGDLVAASAILENTASFRVYFESVFKRIKLEIPYDGKDITVAANMLGIDLFRSIVLSYFIFLKSPKTYRVFNLKIIDLIEFNSKILSDWVRIINTFDDKFRVYLPFASYSLACLIICEKLFSMYPYPVSDIVLYSDVSYNKILQKRYGFSLWEIVLKAMNMEQNSLSEDDRKMLYYFKILLSYEASRPEFYEFGIDKILDVSVHADMQSIIFIKKAIQK</sequence>
<accession>A0A7S9RTK6</accession>